<dbReference type="InterPro" id="IPR044925">
    <property type="entry name" value="His-Me_finger_sf"/>
</dbReference>
<dbReference type="Proteomes" id="UP000186168">
    <property type="component" value="Unassembled WGS sequence"/>
</dbReference>
<dbReference type="STRING" id="67365.GCA_001704635_01680"/>
<keyword evidence="1" id="KW-0255">Endonuclease</keyword>
<dbReference type="EMBL" id="ASQP01000469">
    <property type="protein sequence ID" value="OMI34457.1"/>
    <property type="molecule type" value="Genomic_DNA"/>
</dbReference>
<dbReference type="InterPro" id="IPR038563">
    <property type="entry name" value="Endonuclease_7_sf"/>
</dbReference>
<dbReference type="AlphaFoldDB" id="A0A1R1S893"/>
<evidence type="ECO:0000313" key="1">
    <source>
        <dbReference type="EMBL" id="OMI34457.1"/>
    </source>
</evidence>
<accession>A0A1R1S893</accession>
<dbReference type="SUPFAM" id="SSF54060">
    <property type="entry name" value="His-Me finger endonucleases"/>
    <property type="match status" value="1"/>
</dbReference>
<gene>
    <name evidence="1" type="ORF">SPAR_36776</name>
</gene>
<dbReference type="Gene3D" id="3.40.1800.10">
    <property type="entry name" value="His-Me finger endonucleases"/>
    <property type="match status" value="1"/>
</dbReference>
<protein>
    <submittedName>
        <fullName evidence="1">Endonuclease VII</fullName>
    </submittedName>
</protein>
<name>A0A1R1S893_9ACTN</name>
<reference evidence="1 2" key="1">
    <citation type="submission" date="2013-05" db="EMBL/GenBank/DDBJ databases">
        <title>Genome sequence of Streptomyces sparsogenes DSM 40356.</title>
        <authorList>
            <person name="Coyne S."/>
            <person name="Seebeck F.P."/>
        </authorList>
    </citation>
    <scope>NUCLEOTIDE SEQUENCE [LARGE SCALE GENOMIC DNA]</scope>
    <source>
        <strain evidence="1 2">DSM 40356</strain>
    </source>
</reference>
<dbReference type="RefSeq" id="WP_065966541.1">
    <property type="nucleotide sequence ID" value="NZ_ASQP01000469.1"/>
</dbReference>
<dbReference type="GeneID" id="96746624"/>
<organism evidence="1 2">
    <name type="scientific">Streptomyces sparsogenes DSM 40356</name>
    <dbReference type="NCBI Taxonomy" id="1331668"/>
    <lineage>
        <taxon>Bacteria</taxon>
        <taxon>Bacillati</taxon>
        <taxon>Actinomycetota</taxon>
        <taxon>Actinomycetes</taxon>
        <taxon>Kitasatosporales</taxon>
        <taxon>Streptomycetaceae</taxon>
        <taxon>Streptomyces</taxon>
    </lineage>
</organism>
<sequence>MSDHNDIDSPIAVLSESIKICKQCGATKPETAFHSRGPGKGRKPVCAECRNKSRKKRQETPQQRLERKLWEEYRLTLTQYLALADAQGGVCVICRRAPNGGTRLYVDHCHTTGVVRALLCNPCNLMIGVYENHHRTATEYLAVYGAGNPLLITPGTPSARIDEPPS</sequence>
<dbReference type="GO" id="GO:0004519">
    <property type="term" value="F:endonuclease activity"/>
    <property type="evidence" value="ECO:0007669"/>
    <property type="project" value="UniProtKB-KW"/>
</dbReference>
<dbReference type="InterPro" id="IPR004211">
    <property type="entry name" value="Endonuclease_7"/>
</dbReference>
<keyword evidence="1" id="KW-0378">Hydrolase</keyword>
<proteinExistence type="predicted"/>
<keyword evidence="2" id="KW-1185">Reference proteome</keyword>
<evidence type="ECO:0000313" key="2">
    <source>
        <dbReference type="Proteomes" id="UP000186168"/>
    </source>
</evidence>
<dbReference type="Pfam" id="PF02945">
    <property type="entry name" value="Endonuclease_7"/>
    <property type="match status" value="1"/>
</dbReference>
<comment type="caution">
    <text evidence="1">The sequence shown here is derived from an EMBL/GenBank/DDBJ whole genome shotgun (WGS) entry which is preliminary data.</text>
</comment>
<keyword evidence="1" id="KW-0540">Nuclease</keyword>